<organism evidence="3 4">
    <name type="scientific">Mycolicibacterium doricum</name>
    <dbReference type="NCBI Taxonomy" id="126673"/>
    <lineage>
        <taxon>Bacteria</taxon>
        <taxon>Bacillati</taxon>
        <taxon>Actinomycetota</taxon>
        <taxon>Actinomycetes</taxon>
        <taxon>Mycobacteriales</taxon>
        <taxon>Mycobacteriaceae</taxon>
        <taxon>Mycolicibacterium</taxon>
    </lineage>
</organism>
<dbReference type="Proteomes" id="UP000193564">
    <property type="component" value="Unassembled WGS sequence"/>
</dbReference>
<dbReference type="CDD" id="cd14845">
    <property type="entry name" value="L-Ala-D-Glu_peptidase_like"/>
    <property type="match status" value="1"/>
</dbReference>
<dbReference type="GO" id="GO:0008233">
    <property type="term" value="F:peptidase activity"/>
    <property type="evidence" value="ECO:0007669"/>
    <property type="project" value="InterPro"/>
</dbReference>
<evidence type="ECO:0000256" key="1">
    <source>
        <dbReference type="SAM" id="MobiDB-lite"/>
    </source>
</evidence>
<proteinExistence type="predicted"/>
<dbReference type="Pfam" id="PF13539">
    <property type="entry name" value="Peptidase_M15_4"/>
    <property type="match status" value="1"/>
</dbReference>
<dbReference type="InterPro" id="IPR009045">
    <property type="entry name" value="Zn_M74/Hedgehog-like"/>
</dbReference>
<feature type="compositionally biased region" description="Low complexity" evidence="1">
    <location>
        <begin position="42"/>
        <end position="67"/>
    </location>
</feature>
<dbReference type="Gene3D" id="3.30.1380.10">
    <property type="match status" value="1"/>
</dbReference>
<evidence type="ECO:0000259" key="2">
    <source>
        <dbReference type="Pfam" id="PF13539"/>
    </source>
</evidence>
<comment type="caution">
    <text evidence="3">The sequence shown here is derived from an EMBL/GenBank/DDBJ whole genome shotgun (WGS) entry which is preliminary data.</text>
</comment>
<dbReference type="SUPFAM" id="SSF55166">
    <property type="entry name" value="Hedgehog/DD-peptidase"/>
    <property type="match status" value="1"/>
</dbReference>
<accession>A0A1X1TLJ8</accession>
<name>A0A1X1TLJ8_9MYCO</name>
<reference evidence="3 4" key="1">
    <citation type="submission" date="2016-01" db="EMBL/GenBank/DDBJ databases">
        <title>The new phylogeny of the genus Mycobacterium.</title>
        <authorList>
            <person name="Tarcisio F."/>
            <person name="Conor M."/>
            <person name="Antonella G."/>
            <person name="Elisabetta G."/>
            <person name="Giulia F.S."/>
            <person name="Sara T."/>
            <person name="Anna F."/>
            <person name="Clotilde B."/>
            <person name="Roberto B."/>
            <person name="Veronica D.S."/>
            <person name="Fabio R."/>
            <person name="Monica P."/>
            <person name="Olivier J."/>
            <person name="Enrico T."/>
            <person name="Nicola S."/>
        </authorList>
    </citation>
    <scope>NUCLEOTIDE SEQUENCE [LARGE SCALE GENOMIC DNA]</scope>
    <source>
        <strain evidence="3 4">DSM 44339</strain>
    </source>
</reference>
<feature type="region of interest" description="Disordered" evidence="1">
    <location>
        <begin position="41"/>
        <end position="74"/>
    </location>
</feature>
<dbReference type="RefSeq" id="WP_085187257.1">
    <property type="nucleotide sequence ID" value="NZ_AP022605.1"/>
</dbReference>
<dbReference type="OrthoDB" id="9799970at2"/>
<dbReference type="PROSITE" id="PS51257">
    <property type="entry name" value="PROKAR_LIPOPROTEIN"/>
    <property type="match status" value="1"/>
</dbReference>
<dbReference type="STRING" id="126673.AWC01_01410"/>
<evidence type="ECO:0000313" key="3">
    <source>
        <dbReference type="EMBL" id="ORV45445.1"/>
    </source>
</evidence>
<dbReference type="InterPro" id="IPR039561">
    <property type="entry name" value="Peptidase_M15C"/>
</dbReference>
<feature type="domain" description="Peptidase M15C" evidence="2">
    <location>
        <begin position="174"/>
        <end position="253"/>
    </location>
</feature>
<dbReference type="EMBL" id="LQOS01000007">
    <property type="protein sequence ID" value="ORV45445.1"/>
    <property type="molecule type" value="Genomic_DNA"/>
</dbReference>
<dbReference type="AlphaFoldDB" id="A0A1X1TLJ8"/>
<evidence type="ECO:0000313" key="4">
    <source>
        <dbReference type="Proteomes" id="UP000193564"/>
    </source>
</evidence>
<keyword evidence="4" id="KW-1185">Reference proteome</keyword>
<sequence length="255" mass="27463">MVVSFARFQGRIGRRPATALTVAAAAVALVGCGADTPAQDGTFASSTSPTSSTTAGQTTTTKTTTTSPVPPPPSVATVTAAELGTTWRPDCPLGPERLRRVDLNHLGFDGRTHRGAVVVHEELVPQVIEIFEHLYRMGYPIAKMRTVDAYPGADDELSMRDNNTSAFNCRGIPGSKSWSYHAYGRAIDLNPLVNPYIGRSGVVEPANAGPYADRNRIDPGMLHAGDPAVLAFTDRGWEWGGGWRTPKDYQHFEQP</sequence>
<protein>
    <recommendedName>
        <fullName evidence="2">Peptidase M15C domain-containing protein</fullName>
    </recommendedName>
</protein>
<gene>
    <name evidence="3" type="ORF">AWC01_01410</name>
</gene>